<dbReference type="PANTHER" id="PTHR30419">
    <property type="entry name" value="HTH-TYPE TRANSCRIPTIONAL REGULATOR YBHD"/>
    <property type="match status" value="1"/>
</dbReference>
<dbReference type="Proteomes" id="UP001597493">
    <property type="component" value="Unassembled WGS sequence"/>
</dbReference>
<dbReference type="RefSeq" id="WP_379274283.1">
    <property type="nucleotide sequence ID" value="NZ_JBHUGT010000043.1"/>
</dbReference>
<keyword evidence="2" id="KW-0805">Transcription regulation</keyword>
<dbReference type="InterPro" id="IPR050950">
    <property type="entry name" value="HTH-type_LysR_regulators"/>
</dbReference>
<keyword evidence="7" id="KW-1185">Reference proteome</keyword>
<reference evidence="7" key="1">
    <citation type="journal article" date="2019" name="Int. J. Syst. Evol. Microbiol.">
        <title>The Global Catalogue of Microorganisms (GCM) 10K type strain sequencing project: providing services to taxonomists for standard genome sequencing and annotation.</title>
        <authorList>
            <consortium name="The Broad Institute Genomics Platform"/>
            <consortium name="The Broad Institute Genome Sequencing Center for Infectious Disease"/>
            <person name="Wu L."/>
            <person name="Ma J."/>
        </authorList>
    </citation>
    <scope>NUCLEOTIDE SEQUENCE [LARGE SCALE GENOMIC DNA]</scope>
    <source>
        <strain evidence="7">TISTR 1827</strain>
    </source>
</reference>
<dbReference type="InterPro" id="IPR005119">
    <property type="entry name" value="LysR_subst-bd"/>
</dbReference>
<comment type="similarity">
    <text evidence="1">Belongs to the LysR transcriptional regulatory family.</text>
</comment>
<organism evidence="6 7">
    <name type="scientific">Paenibacillus thailandensis</name>
    <dbReference type="NCBI Taxonomy" id="393250"/>
    <lineage>
        <taxon>Bacteria</taxon>
        <taxon>Bacillati</taxon>
        <taxon>Bacillota</taxon>
        <taxon>Bacilli</taxon>
        <taxon>Bacillales</taxon>
        <taxon>Paenibacillaceae</taxon>
        <taxon>Paenibacillus</taxon>
    </lineage>
</organism>
<gene>
    <name evidence="6" type="ORF">ACFSW5_14410</name>
</gene>
<dbReference type="Pfam" id="PF00126">
    <property type="entry name" value="HTH_1"/>
    <property type="match status" value="1"/>
</dbReference>
<evidence type="ECO:0000313" key="7">
    <source>
        <dbReference type="Proteomes" id="UP001597493"/>
    </source>
</evidence>
<evidence type="ECO:0000256" key="2">
    <source>
        <dbReference type="ARBA" id="ARBA00023015"/>
    </source>
</evidence>
<evidence type="ECO:0000256" key="3">
    <source>
        <dbReference type="ARBA" id="ARBA00023125"/>
    </source>
</evidence>
<dbReference type="InterPro" id="IPR036388">
    <property type="entry name" value="WH-like_DNA-bd_sf"/>
</dbReference>
<evidence type="ECO:0000256" key="4">
    <source>
        <dbReference type="ARBA" id="ARBA00023163"/>
    </source>
</evidence>
<evidence type="ECO:0000313" key="6">
    <source>
        <dbReference type="EMBL" id="MFD2661444.1"/>
    </source>
</evidence>
<dbReference type="Pfam" id="PF03466">
    <property type="entry name" value="LysR_substrate"/>
    <property type="match status" value="1"/>
</dbReference>
<evidence type="ECO:0000256" key="1">
    <source>
        <dbReference type="ARBA" id="ARBA00009437"/>
    </source>
</evidence>
<dbReference type="SUPFAM" id="SSF46785">
    <property type="entry name" value="Winged helix' DNA-binding domain"/>
    <property type="match status" value="1"/>
</dbReference>
<comment type="caution">
    <text evidence="6">The sequence shown here is derived from an EMBL/GenBank/DDBJ whole genome shotgun (WGS) entry which is preliminary data.</text>
</comment>
<keyword evidence="4" id="KW-0804">Transcription</keyword>
<dbReference type="InterPro" id="IPR036390">
    <property type="entry name" value="WH_DNA-bd_sf"/>
</dbReference>
<dbReference type="SUPFAM" id="SSF53850">
    <property type="entry name" value="Periplasmic binding protein-like II"/>
    <property type="match status" value="1"/>
</dbReference>
<dbReference type="PRINTS" id="PR00039">
    <property type="entry name" value="HTHLYSR"/>
</dbReference>
<evidence type="ECO:0000259" key="5">
    <source>
        <dbReference type="PROSITE" id="PS50931"/>
    </source>
</evidence>
<dbReference type="PROSITE" id="PS50931">
    <property type="entry name" value="HTH_LYSR"/>
    <property type="match status" value="1"/>
</dbReference>
<protein>
    <submittedName>
        <fullName evidence="6">LysR substrate-binding domain-containing protein</fullName>
    </submittedName>
</protein>
<feature type="domain" description="HTH lysR-type" evidence="5">
    <location>
        <begin position="1"/>
        <end position="57"/>
    </location>
</feature>
<dbReference type="Gene3D" id="1.10.10.10">
    <property type="entry name" value="Winged helix-like DNA-binding domain superfamily/Winged helix DNA-binding domain"/>
    <property type="match status" value="1"/>
</dbReference>
<keyword evidence="3" id="KW-0238">DNA-binding</keyword>
<dbReference type="Gene3D" id="3.40.190.290">
    <property type="match status" value="1"/>
</dbReference>
<proteinExistence type="inferred from homology"/>
<sequence>MDLKELTAFRAVITEGTFSKAAAKLNYAQSTITHQVQRLEKELGFPLFKRGWEAELTPAGAAFAKEVDSLIAHWEYAADQGKALMREETGTIRLGAIESAAVSFLPSALQRFRELKPKLRVEIAAGNTETLSAALRRGDVDMAVCAGTGNSDEFYYEPLYKEEIVFIASKRHPLAERGELALEELFGHPFVVGGRTCMYYARLESELAKFAAVPFCYSVSLISAIPAYAARLSAVGVVLQSTPLPDDMLKLPVRLADPYIEVGIVRRRREEYLPTAKRLLIETVRELCGAAGDGER</sequence>
<dbReference type="PANTHER" id="PTHR30419:SF8">
    <property type="entry name" value="NITROGEN ASSIMILATION TRANSCRIPTIONAL ACTIVATOR-RELATED"/>
    <property type="match status" value="1"/>
</dbReference>
<name>A0ABW5QYJ7_9BACL</name>
<dbReference type="InterPro" id="IPR000847">
    <property type="entry name" value="LysR_HTH_N"/>
</dbReference>
<accession>A0ABW5QYJ7</accession>
<dbReference type="EMBL" id="JBHUMY010000013">
    <property type="protein sequence ID" value="MFD2661444.1"/>
    <property type="molecule type" value="Genomic_DNA"/>
</dbReference>
<dbReference type="CDD" id="cd05466">
    <property type="entry name" value="PBP2_LTTR_substrate"/>
    <property type="match status" value="1"/>
</dbReference>